<reference evidence="1 2" key="1">
    <citation type="journal article" date="2001" name="Lancet">
        <title>Whole genome sequencing of meticillin-resistant Staphylococcus aureus.</title>
        <authorList>
            <person name="Kuroda M."/>
            <person name="Ohta T."/>
            <person name="Uchiyama I."/>
            <person name="Baba T."/>
            <person name="Yuzawa H."/>
            <person name="Kobayashi I."/>
            <person name="Cui L."/>
            <person name="Oguchi A."/>
            <person name="Aoki K."/>
            <person name="Nagai Y."/>
            <person name="Lian J."/>
            <person name="Ito T."/>
            <person name="Kanamori M."/>
            <person name="Matsumaru H."/>
            <person name="Maruyama A."/>
            <person name="Murakami H."/>
            <person name="Hosoyama A."/>
            <person name="Mizutani-Ui Y."/>
            <person name="Takahashi N.K."/>
            <person name="Sawano T."/>
            <person name="Inoue R."/>
            <person name="Kaito C."/>
            <person name="Sekimizu K."/>
            <person name="Hirakawa H."/>
            <person name="Kuhara S."/>
            <person name="Goto S."/>
            <person name="Yabuzaki J."/>
            <person name="Kanehisa M."/>
            <person name="Yamashita A."/>
            <person name="Oshima K."/>
            <person name="Furuya K."/>
            <person name="Yoshino C."/>
            <person name="Shiba T."/>
            <person name="Hattori M."/>
            <person name="Ogasawara N."/>
            <person name="Hayashi H."/>
            <person name="Hiramatsu K."/>
        </authorList>
    </citation>
    <scope>NUCLEOTIDE SEQUENCE [LARGE SCALE GENOMIC DNA]</scope>
    <source>
        <strain evidence="2">Mu50 / ATCC 700699</strain>
    </source>
</reference>
<proteinExistence type="predicted"/>
<sequence>MLQINGLGIFCIGCSWWYVRNIRDLCSLTRYIFVACFMFDTRSLRHS</sequence>
<evidence type="ECO:0000313" key="2">
    <source>
        <dbReference type="Proteomes" id="UP000002481"/>
    </source>
</evidence>
<dbReference type="AlphaFoldDB" id="A0A0H3JTF3"/>
<name>A0A0H3JTF3_STAAM</name>
<organism evidence="1 2">
    <name type="scientific">Staphylococcus aureus (strain Mu50 / ATCC 700699)</name>
    <dbReference type="NCBI Taxonomy" id="158878"/>
    <lineage>
        <taxon>Bacteria</taxon>
        <taxon>Bacillati</taxon>
        <taxon>Bacillota</taxon>
        <taxon>Bacilli</taxon>
        <taxon>Bacillales</taxon>
        <taxon>Staphylococcaceae</taxon>
        <taxon>Staphylococcus</taxon>
    </lineage>
</organism>
<dbReference type="Proteomes" id="UP000002481">
    <property type="component" value="Chromosome"/>
</dbReference>
<gene>
    <name evidence="1" type="ordered locus">SAV0451</name>
</gene>
<accession>A0A0H3JTF3</accession>
<evidence type="ECO:0000313" key="1">
    <source>
        <dbReference type="EMBL" id="BAB56613.1"/>
    </source>
</evidence>
<dbReference type="KEGG" id="sav:SAV0451"/>
<dbReference type="EMBL" id="BA000017">
    <property type="protein sequence ID" value="BAB56613.1"/>
    <property type="molecule type" value="Genomic_DNA"/>
</dbReference>
<protein>
    <submittedName>
        <fullName evidence="1">Uncharacterized protein</fullName>
    </submittedName>
</protein>
<dbReference type="HOGENOM" id="CLU_3173379_0_0_9"/>